<feature type="compositionally biased region" description="Polar residues" evidence="1">
    <location>
        <begin position="388"/>
        <end position="402"/>
    </location>
</feature>
<feature type="region of interest" description="Disordered" evidence="1">
    <location>
        <begin position="386"/>
        <end position="417"/>
    </location>
</feature>
<feature type="region of interest" description="Disordered" evidence="1">
    <location>
        <begin position="115"/>
        <end position="138"/>
    </location>
</feature>
<feature type="compositionally biased region" description="Basic residues" evidence="1">
    <location>
        <begin position="548"/>
        <end position="562"/>
    </location>
</feature>
<sequence>MTGNSNPAFLHSYPSQQFSNIPGILPQNSSNRSMPSIFSQLPPNFRQITGFNTVSGIPFSNNIFHTAQSGIVNRNLPPPSLTLLSTSSTFAPTSAAKRISGRNESQFDIRRTASGINTPESNASRQTQAIEPTKRRASASRRLATIPEKRFGSLEIRKHKSYSPTFYSMRCKKHMKRRPIVIAVPKKCVKGNEDFQNLTDSIQIYEQNCDTAEDENDDDDVCETPVPAPRGRRQRKSEIIYANVSPSLSKCDSIMEESNSSEDAIKTDIETQAQVHASNDADNLNNDADETPDNCVDVVDGHDENNQNLSRDALTDAAVNTKNAINKTDHSPKLVAVSPKQAPKIAISSHALKNSPTLKVSPNFVKPKTESPKGALSLQIKAKIKASPLQSPADNPNKSILSDTKDNKDEHKANEQFPEIPEMPILNTQTKRTPNITNASSKNAFYTLTTPHFKQLNTVIPPQYSATIPHQKHAKLIPKALFQEQLPKSKSFSSKAKQKKHNFQIPLQKCHSFKFQTAESYFQPIKNIHEENLMRNGYVTDYPESSYRARHHKRDKPKHKTKGPLVLRRPGDYQENVHFQENMQNSVQLQYPQPMPGVGAATNKPNGVVYADLDMPNSNSKKGAFDSSSSKSKSQKSKPKTEYATLKFNDVGQEIDV</sequence>
<feature type="compositionally biased region" description="Low complexity" evidence="1">
    <location>
        <begin position="618"/>
        <end position="632"/>
    </location>
</feature>
<feature type="compositionally biased region" description="Polar residues" evidence="1">
    <location>
        <begin position="115"/>
        <end position="130"/>
    </location>
</feature>
<accession>A0AAV8YCV9</accession>
<feature type="region of interest" description="Disordered" evidence="1">
    <location>
        <begin position="211"/>
        <end position="237"/>
    </location>
</feature>
<keyword evidence="3" id="KW-1185">Reference proteome</keyword>
<feature type="region of interest" description="Disordered" evidence="1">
    <location>
        <begin position="598"/>
        <end position="641"/>
    </location>
</feature>
<feature type="compositionally biased region" description="Basic and acidic residues" evidence="1">
    <location>
        <begin position="403"/>
        <end position="414"/>
    </location>
</feature>
<proteinExistence type="predicted"/>
<evidence type="ECO:0000256" key="1">
    <source>
        <dbReference type="SAM" id="MobiDB-lite"/>
    </source>
</evidence>
<gene>
    <name evidence="2" type="ORF">NQ318_019352</name>
</gene>
<organism evidence="2 3">
    <name type="scientific">Aromia moschata</name>
    <dbReference type="NCBI Taxonomy" id="1265417"/>
    <lineage>
        <taxon>Eukaryota</taxon>
        <taxon>Metazoa</taxon>
        <taxon>Ecdysozoa</taxon>
        <taxon>Arthropoda</taxon>
        <taxon>Hexapoda</taxon>
        <taxon>Insecta</taxon>
        <taxon>Pterygota</taxon>
        <taxon>Neoptera</taxon>
        <taxon>Endopterygota</taxon>
        <taxon>Coleoptera</taxon>
        <taxon>Polyphaga</taxon>
        <taxon>Cucujiformia</taxon>
        <taxon>Chrysomeloidea</taxon>
        <taxon>Cerambycidae</taxon>
        <taxon>Cerambycinae</taxon>
        <taxon>Callichromatini</taxon>
        <taxon>Aromia</taxon>
    </lineage>
</organism>
<dbReference type="Proteomes" id="UP001162162">
    <property type="component" value="Unassembled WGS sequence"/>
</dbReference>
<feature type="region of interest" description="Disordered" evidence="1">
    <location>
        <begin position="547"/>
        <end position="568"/>
    </location>
</feature>
<feature type="compositionally biased region" description="Acidic residues" evidence="1">
    <location>
        <begin position="211"/>
        <end position="222"/>
    </location>
</feature>
<comment type="caution">
    <text evidence="2">The sequence shown here is derived from an EMBL/GenBank/DDBJ whole genome shotgun (WGS) entry which is preliminary data.</text>
</comment>
<name>A0AAV8YCV9_9CUCU</name>
<protein>
    <submittedName>
        <fullName evidence="2">Uncharacterized protein</fullName>
    </submittedName>
</protein>
<dbReference type="EMBL" id="JAPWTK010000138">
    <property type="protein sequence ID" value="KAJ8948367.1"/>
    <property type="molecule type" value="Genomic_DNA"/>
</dbReference>
<evidence type="ECO:0000313" key="2">
    <source>
        <dbReference type="EMBL" id="KAJ8948367.1"/>
    </source>
</evidence>
<reference evidence="2" key="1">
    <citation type="journal article" date="2023" name="Insect Mol. Biol.">
        <title>Genome sequencing provides insights into the evolution of gene families encoding plant cell wall-degrading enzymes in longhorned beetles.</title>
        <authorList>
            <person name="Shin N.R."/>
            <person name="Okamura Y."/>
            <person name="Kirsch R."/>
            <person name="Pauchet Y."/>
        </authorList>
    </citation>
    <scope>NUCLEOTIDE SEQUENCE</scope>
    <source>
        <strain evidence="2">AMC_N1</strain>
    </source>
</reference>
<dbReference type="AlphaFoldDB" id="A0AAV8YCV9"/>
<evidence type="ECO:0000313" key="3">
    <source>
        <dbReference type="Proteomes" id="UP001162162"/>
    </source>
</evidence>